<evidence type="ECO:0000313" key="1">
    <source>
        <dbReference type="EMBL" id="GAA0496940.1"/>
    </source>
</evidence>
<keyword evidence="2" id="KW-1185">Reference proteome</keyword>
<comment type="caution">
    <text evidence="1">The sequence shown here is derived from an EMBL/GenBank/DDBJ whole genome shotgun (WGS) entry which is preliminary data.</text>
</comment>
<dbReference type="EMBL" id="BAAADO010000005">
    <property type="protein sequence ID" value="GAA0496940.1"/>
    <property type="molecule type" value="Genomic_DNA"/>
</dbReference>
<name>A0ABN1BFR4_9BACI</name>
<proteinExistence type="predicted"/>
<protein>
    <submittedName>
        <fullName evidence="1">Uncharacterized protein</fullName>
    </submittedName>
</protein>
<gene>
    <name evidence="1" type="ORF">GCM10008986_24880</name>
</gene>
<accession>A0ABN1BFR4</accession>
<evidence type="ECO:0000313" key="2">
    <source>
        <dbReference type="Proteomes" id="UP001500880"/>
    </source>
</evidence>
<dbReference type="Proteomes" id="UP001500880">
    <property type="component" value="Unassembled WGS sequence"/>
</dbReference>
<sequence length="65" mass="7613">MPFFEPPITKGNHYHLKAIIYKSKSPLLNLERSFGKVVMLKKRQKVEEIETTPIEERKGIWSGEN</sequence>
<organism evidence="1 2">
    <name type="scientific">Salinibacillus aidingensis</name>
    <dbReference type="NCBI Taxonomy" id="237684"/>
    <lineage>
        <taxon>Bacteria</taxon>
        <taxon>Bacillati</taxon>
        <taxon>Bacillota</taxon>
        <taxon>Bacilli</taxon>
        <taxon>Bacillales</taxon>
        <taxon>Bacillaceae</taxon>
        <taxon>Salinibacillus</taxon>
    </lineage>
</organism>
<reference evidence="1 2" key="1">
    <citation type="journal article" date="2019" name="Int. J. Syst. Evol. Microbiol.">
        <title>The Global Catalogue of Microorganisms (GCM) 10K type strain sequencing project: providing services to taxonomists for standard genome sequencing and annotation.</title>
        <authorList>
            <consortium name="The Broad Institute Genomics Platform"/>
            <consortium name="The Broad Institute Genome Sequencing Center for Infectious Disease"/>
            <person name="Wu L."/>
            <person name="Ma J."/>
        </authorList>
    </citation>
    <scope>NUCLEOTIDE SEQUENCE [LARGE SCALE GENOMIC DNA]</scope>
    <source>
        <strain evidence="1 2">JCM 12389</strain>
    </source>
</reference>